<keyword evidence="4 7" id="KW-0812">Transmembrane</keyword>
<gene>
    <name evidence="9" type="ORF">N5I32_07555</name>
</gene>
<protein>
    <submittedName>
        <fullName evidence="9">GlsB/YeaQ/YmgE family stress response membrane protein</fullName>
    </submittedName>
</protein>
<sequence length="113" mass="11196">MRYGTGLLAVLLASPAFAQVSPETVGAGIGFVAGMIMAILIGAVIGWLASLIVKGSGSGLLTDILAGVGGSMLASYLLPKLGITLGGGWFGAFLAALAGAVLILVVLKLVRRA</sequence>
<dbReference type="EMBL" id="JAOCQF010000001">
    <property type="protein sequence ID" value="MCT8329363.1"/>
    <property type="molecule type" value="Genomic_DNA"/>
</dbReference>
<feature type="transmembrane region" description="Helical" evidence="7">
    <location>
        <begin position="60"/>
        <end position="78"/>
    </location>
</feature>
<feature type="chain" id="PRO_5046113942" evidence="8">
    <location>
        <begin position="19"/>
        <end position="113"/>
    </location>
</feature>
<keyword evidence="10" id="KW-1185">Reference proteome</keyword>
<evidence type="ECO:0000256" key="8">
    <source>
        <dbReference type="SAM" id="SignalP"/>
    </source>
</evidence>
<evidence type="ECO:0000256" key="3">
    <source>
        <dbReference type="ARBA" id="ARBA00022475"/>
    </source>
</evidence>
<accession>A0ABT2NKB7</accession>
<reference evidence="10" key="1">
    <citation type="submission" date="2023-07" db="EMBL/GenBank/DDBJ databases">
        <title>Defluviimonas sediminis sp. nov., isolated from mangrove sediment.</title>
        <authorList>
            <person name="Liu L."/>
            <person name="Li J."/>
            <person name="Huang Y."/>
            <person name="Pan J."/>
            <person name="Li M."/>
        </authorList>
    </citation>
    <scope>NUCLEOTIDE SEQUENCE [LARGE SCALE GENOMIC DNA]</scope>
    <source>
        <strain evidence="10">FT324</strain>
    </source>
</reference>
<dbReference type="PANTHER" id="PTHR33884:SF3">
    <property type="entry name" value="UPF0410 PROTEIN YMGE"/>
    <property type="match status" value="1"/>
</dbReference>
<dbReference type="InterPro" id="IPR007341">
    <property type="entry name" value="Transgly_assoc"/>
</dbReference>
<evidence type="ECO:0000256" key="2">
    <source>
        <dbReference type="ARBA" id="ARBA00011006"/>
    </source>
</evidence>
<evidence type="ECO:0000313" key="9">
    <source>
        <dbReference type="EMBL" id="MCT8329363.1"/>
    </source>
</evidence>
<evidence type="ECO:0000256" key="6">
    <source>
        <dbReference type="ARBA" id="ARBA00023136"/>
    </source>
</evidence>
<comment type="subcellular location">
    <subcellularLocation>
        <location evidence="1">Cell membrane</location>
        <topology evidence="1">Multi-pass membrane protein</topology>
    </subcellularLocation>
</comment>
<evidence type="ECO:0000256" key="1">
    <source>
        <dbReference type="ARBA" id="ARBA00004651"/>
    </source>
</evidence>
<evidence type="ECO:0000313" key="10">
    <source>
        <dbReference type="Proteomes" id="UP001205601"/>
    </source>
</evidence>
<feature type="transmembrane region" description="Helical" evidence="7">
    <location>
        <begin position="90"/>
        <end position="110"/>
    </location>
</feature>
<comment type="caution">
    <text evidence="9">The sequence shown here is derived from an EMBL/GenBank/DDBJ whole genome shotgun (WGS) entry which is preliminary data.</text>
</comment>
<keyword evidence="5 7" id="KW-1133">Transmembrane helix</keyword>
<feature type="signal peptide" evidence="8">
    <location>
        <begin position="1"/>
        <end position="18"/>
    </location>
</feature>
<keyword evidence="6 7" id="KW-0472">Membrane</keyword>
<proteinExistence type="inferred from homology"/>
<keyword evidence="8" id="KW-0732">Signal</keyword>
<comment type="similarity">
    <text evidence="2">Belongs to the UPF0410 family.</text>
</comment>
<keyword evidence="3" id="KW-1003">Cell membrane</keyword>
<evidence type="ECO:0000256" key="7">
    <source>
        <dbReference type="SAM" id="Phobius"/>
    </source>
</evidence>
<dbReference type="Proteomes" id="UP001205601">
    <property type="component" value="Unassembled WGS sequence"/>
</dbReference>
<evidence type="ECO:0000256" key="5">
    <source>
        <dbReference type="ARBA" id="ARBA00022989"/>
    </source>
</evidence>
<dbReference type="RefSeq" id="WP_261494787.1">
    <property type="nucleotide sequence ID" value="NZ_JAOCQF010000001.1"/>
</dbReference>
<organism evidence="9 10">
    <name type="scientific">Albidovulum sediminis</name>
    <dbReference type="NCBI Taxonomy" id="3066345"/>
    <lineage>
        <taxon>Bacteria</taxon>
        <taxon>Pseudomonadati</taxon>
        <taxon>Pseudomonadota</taxon>
        <taxon>Alphaproteobacteria</taxon>
        <taxon>Rhodobacterales</taxon>
        <taxon>Paracoccaceae</taxon>
        <taxon>Albidovulum</taxon>
    </lineage>
</organism>
<dbReference type="PANTHER" id="PTHR33884">
    <property type="entry name" value="UPF0410 PROTEIN YMGE"/>
    <property type="match status" value="1"/>
</dbReference>
<feature type="transmembrane region" description="Helical" evidence="7">
    <location>
        <begin position="28"/>
        <end position="53"/>
    </location>
</feature>
<dbReference type="Pfam" id="PF04226">
    <property type="entry name" value="Transgly_assoc"/>
    <property type="match status" value="1"/>
</dbReference>
<name>A0ABT2NKB7_9RHOB</name>
<evidence type="ECO:0000256" key="4">
    <source>
        <dbReference type="ARBA" id="ARBA00022692"/>
    </source>
</evidence>